<feature type="compositionally biased region" description="Pro residues" evidence="2">
    <location>
        <begin position="971"/>
        <end position="980"/>
    </location>
</feature>
<feature type="coiled-coil region" evidence="1">
    <location>
        <begin position="623"/>
        <end position="737"/>
    </location>
</feature>
<accession>A0A9P7SNP2</accession>
<reference evidence="4" key="1">
    <citation type="journal article" date="2020" name="bioRxiv">
        <title>Whole genome comparisons of ergot fungi reveals the divergence and evolution of species within the genus Claviceps are the result of varying mechanisms driving genome evolution and host range expansion.</title>
        <authorList>
            <person name="Wyka S.A."/>
            <person name="Mondo S.J."/>
            <person name="Liu M."/>
            <person name="Dettman J."/>
            <person name="Nalam V."/>
            <person name="Broders K.D."/>
        </authorList>
    </citation>
    <scope>NUCLEOTIDE SEQUENCE</scope>
    <source>
        <strain evidence="4">CCC 1102</strain>
    </source>
</reference>
<feature type="compositionally biased region" description="Gly residues" evidence="2">
    <location>
        <begin position="1028"/>
        <end position="1055"/>
    </location>
</feature>
<feature type="region of interest" description="Disordered" evidence="2">
    <location>
        <begin position="834"/>
        <end position="855"/>
    </location>
</feature>
<feature type="compositionally biased region" description="Low complexity" evidence="2">
    <location>
        <begin position="944"/>
        <end position="966"/>
    </location>
</feature>
<organism evidence="4 5">
    <name type="scientific">Claviceps arundinis</name>
    <dbReference type="NCBI Taxonomy" id="1623583"/>
    <lineage>
        <taxon>Eukaryota</taxon>
        <taxon>Fungi</taxon>
        <taxon>Dikarya</taxon>
        <taxon>Ascomycota</taxon>
        <taxon>Pezizomycotina</taxon>
        <taxon>Sordariomycetes</taxon>
        <taxon>Hypocreomycetidae</taxon>
        <taxon>Hypocreales</taxon>
        <taxon>Clavicipitaceae</taxon>
        <taxon>Claviceps</taxon>
    </lineage>
</organism>
<dbReference type="Proteomes" id="UP000784919">
    <property type="component" value="Unassembled WGS sequence"/>
</dbReference>
<evidence type="ECO:0000313" key="5">
    <source>
        <dbReference type="Proteomes" id="UP000784919"/>
    </source>
</evidence>
<evidence type="ECO:0008006" key="6">
    <source>
        <dbReference type="Google" id="ProtNLM"/>
    </source>
</evidence>
<feature type="compositionally biased region" description="Polar residues" evidence="2">
    <location>
        <begin position="387"/>
        <end position="396"/>
    </location>
</feature>
<proteinExistence type="predicted"/>
<dbReference type="EMBL" id="SRPS01000188">
    <property type="protein sequence ID" value="KAG5963687.1"/>
    <property type="molecule type" value="Genomic_DNA"/>
</dbReference>
<gene>
    <name evidence="4" type="ORF">E4U56_002616</name>
</gene>
<feature type="transmembrane region" description="Helical" evidence="3">
    <location>
        <begin position="157"/>
        <end position="184"/>
    </location>
</feature>
<comment type="caution">
    <text evidence="4">The sequence shown here is derived from an EMBL/GenBank/DDBJ whole genome shotgun (WGS) entry which is preliminary data.</text>
</comment>
<evidence type="ECO:0000256" key="1">
    <source>
        <dbReference type="SAM" id="Coils"/>
    </source>
</evidence>
<keyword evidence="1" id="KW-0175">Coiled coil</keyword>
<evidence type="ECO:0000256" key="2">
    <source>
        <dbReference type="SAM" id="MobiDB-lite"/>
    </source>
</evidence>
<dbReference type="AlphaFoldDB" id="A0A9P7SNP2"/>
<feature type="region of interest" description="Disordered" evidence="2">
    <location>
        <begin position="350"/>
        <end position="420"/>
    </location>
</feature>
<evidence type="ECO:0000256" key="3">
    <source>
        <dbReference type="SAM" id="Phobius"/>
    </source>
</evidence>
<keyword evidence="3" id="KW-0472">Membrane</keyword>
<name>A0A9P7SNP2_9HYPO</name>
<feature type="compositionally biased region" description="Pro residues" evidence="2">
    <location>
        <begin position="918"/>
        <end position="943"/>
    </location>
</feature>
<feature type="compositionally biased region" description="Polar residues" evidence="2">
    <location>
        <begin position="989"/>
        <end position="1001"/>
    </location>
</feature>
<feature type="compositionally biased region" description="Low complexity" evidence="2">
    <location>
        <begin position="397"/>
        <end position="410"/>
    </location>
</feature>
<feature type="compositionally biased region" description="Low complexity" evidence="2">
    <location>
        <begin position="350"/>
        <end position="378"/>
    </location>
</feature>
<keyword evidence="3" id="KW-0812">Transmembrane</keyword>
<feature type="transmembrane region" description="Helical" evidence="3">
    <location>
        <begin position="204"/>
        <end position="225"/>
    </location>
</feature>
<keyword evidence="3" id="KW-1133">Transmembrane helix</keyword>
<dbReference type="OrthoDB" id="4158994at2759"/>
<protein>
    <recommendedName>
        <fullName evidence="6">Ubiquitination network signaling protein</fullName>
    </recommendedName>
</protein>
<feature type="compositionally biased region" description="Low complexity" evidence="2">
    <location>
        <begin position="834"/>
        <end position="849"/>
    </location>
</feature>
<evidence type="ECO:0000313" key="4">
    <source>
        <dbReference type="EMBL" id="KAG5963687.1"/>
    </source>
</evidence>
<feature type="compositionally biased region" description="Low complexity" evidence="2">
    <location>
        <begin position="99"/>
        <end position="110"/>
    </location>
</feature>
<sequence length="1063" mass="114845">MPRASGSGKRQQGATTAHRDFKHENGLVSPVKRGSARKSNGQLDGSARSLDQVVGHAGPSSSPSPIPGQRNASLSKDASDAADGTSGNPRRRPSLGTYSEASSESAHSHAGLNGAAVDAEHRQIDVNAMKNLDVHKDSGILEFAATVIKSLPMQDTLAILIILMHIPYMSLSLIYACFALITFVPPVTTKTGINLAELLDGNAHNPSLVTIFCMDFFFFLIWVFLWQPIQDGILEFAKPVIAISLGGGTNAKDGTSRGVTTCFTWILLHQALRATESHWAKFTRHFPASWPLSTFLSESFESFESKPTAYDKRSTHGWIQSTLAMHILTQGIVRFVREWYLKREKANAAAGAADTDANKSSSAGTSTGTTTGASTNGSHSLDAGHDANSNAAETEPSTSHTTSTTTTASSSKRRRKQSAQVRLEQPLWAAFASSKIVAIKEFELSQWGRNPNASNATDRHNLGSASFDSQPRQIWISYIGSDEVCFNTSFFPHQPEHDLPPASASVDGESDMMRPAGVDASKPFYVRINNAFWQPTRIIAVQETDDDETNGTRWTGDIYGLRPAATYVCEFVDIQSGEVIHSTTIRTANEALRENDSLPAAVSAPGQPPLRPDSPATIIRNSIAAEETRLADERARLKAWRKEAKTKLNTIRREIELVDNQLSSAGSSDERHRQKIRQHEIQKIQAERDIESLGEQLDKLNSSPELVERKRELDKLYAEETKQFEAAQKQFDEYTSNLDREVKAKELETVNLKSRRNKIGLRIDKVDKELRNIADANRRGLGEADRRDQERATWLENSTAIKSNYMERISQACNANASRTQQIQNLQTQLSTLNNNNNNSNNNNNHNNNAFMAPSPAAMSNHLDVVAAEVDHHPGHMAFRQHASSAWNATPARLNPYPTGIWAGTGSSGDGISSVGSPLPPAHSAPSSAPAPAPVLPPPPPPSSSSLPPTTTTTTQPGCGGSTTSSASLWQPPPTAPPFEPRGHKSRGRSSSMLSNVSGFTEPSGDEDSFLKSPPSRPGMNYFRRNGMGVGVGVGLGTGTGTGASGSGGSTGSGSVGDARSPR</sequence>
<feature type="region of interest" description="Disordered" evidence="2">
    <location>
        <begin position="908"/>
        <end position="1063"/>
    </location>
</feature>
<feature type="region of interest" description="Disordered" evidence="2">
    <location>
        <begin position="1"/>
        <end position="112"/>
    </location>
</feature>